<accession>A0A1Y3BBF1</accession>
<evidence type="ECO:0000313" key="2">
    <source>
        <dbReference type="EMBL" id="OTF76555.1"/>
    </source>
</evidence>
<dbReference type="AlphaFoldDB" id="A0A1Y3BBF1"/>
<keyword evidence="3" id="KW-1185">Reference proteome</keyword>
<dbReference type="Proteomes" id="UP000194236">
    <property type="component" value="Unassembled WGS sequence"/>
</dbReference>
<organism evidence="2 3">
    <name type="scientific">Euroglyphus maynei</name>
    <name type="common">Mayne's house dust mite</name>
    <dbReference type="NCBI Taxonomy" id="6958"/>
    <lineage>
        <taxon>Eukaryota</taxon>
        <taxon>Metazoa</taxon>
        <taxon>Ecdysozoa</taxon>
        <taxon>Arthropoda</taxon>
        <taxon>Chelicerata</taxon>
        <taxon>Arachnida</taxon>
        <taxon>Acari</taxon>
        <taxon>Acariformes</taxon>
        <taxon>Sarcoptiformes</taxon>
        <taxon>Astigmata</taxon>
        <taxon>Psoroptidia</taxon>
        <taxon>Analgoidea</taxon>
        <taxon>Pyroglyphidae</taxon>
        <taxon>Pyroglyphinae</taxon>
        <taxon>Euroglyphus</taxon>
    </lineage>
</organism>
<gene>
    <name evidence="2" type="ORF">BLA29_007192</name>
</gene>
<evidence type="ECO:0000313" key="3">
    <source>
        <dbReference type="Proteomes" id="UP000194236"/>
    </source>
</evidence>
<name>A0A1Y3BBF1_EURMA</name>
<feature type="compositionally biased region" description="Basic and acidic residues" evidence="1">
    <location>
        <begin position="44"/>
        <end position="58"/>
    </location>
</feature>
<protein>
    <submittedName>
        <fullName evidence="2">Uncharacterized protein</fullName>
    </submittedName>
</protein>
<feature type="region of interest" description="Disordered" evidence="1">
    <location>
        <begin position="34"/>
        <end position="58"/>
    </location>
</feature>
<proteinExistence type="predicted"/>
<evidence type="ECO:0000256" key="1">
    <source>
        <dbReference type="SAM" id="MobiDB-lite"/>
    </source>
</evidence>
<dbReference type="EMBL" id="MUJZ01036891">
    <property type="protein sequence ID" value="OTF76555.1"/>
    <property type="molecule type" value="Genomic_DNA"/>
</dbReference>
<reference evidence="2 3" key="1">
    <citation type="submission" date="2017-03" db="EMBL/GenBank/DDBJ databases">
        <title>Genome Survey of Euroglyphus maynei.</title>
        <authorList>
            <person name="Arlian L.G."/>
            <person name="Morgan M.S."/>
            <person name="Rider S.D."/>
        </authorList>
    </citation>
    <scope>NUCLEOTIDE SEQUENCE [LARGE SCALE GENOMIC DNA]</scope>
    <source>
        <strain evidence="2">Arlian Lab</strain>
        <tissue evidence="2">Whole body</tissue>
    </source>
</reference>
<sequence length="240" mass="28027">MANVEDFPPLSSSNVSFGQQSTLESYKMVLKENLNQTKASGSKQRKDTSETKPKPLKEETIEWPDLDGFCSIPSPTLRKKDDDKIQRTLFPQPSNKDRLSIGVKKFEPFKYMDQRQDELYRHLERIYSENDRYKEFMENFVPACRSYYWNEIPGIVFFEIIAKSFGSASFDKSDIFYRLAAHFPDVDKQQEIMSYIQDHDDIRVDPKNAIASSCKRCLQVFMNEDMKEHGCRKKGGKKLI</sequence>
<comment type="caution">
    <text evidence="2">The sequence shown here is derived from an EMBL/GenBank/DDBJ whole genome shotgun (WGS) entry which is preliminary data.</text>
</comment>